<dbReference type="InterPro" id="IPR023631">
    <property type="entry name" value="Amidase_dom"/>
</dbReference>
<dbReference type="InterPro" id="IPR036928">
    <property type="entry name" value="AS_sf"/>
</dbReference>
<dbReference type="InterPro" id="IPR052739">
    <property type="entry name" value="FAAH2"/>
</dbReference>
<evidence type="ECO:0000313" key="3">
    <source>
        <dbReference type="Proteomes" id="UP001560267"/>
    </source>
</evidence>
<feature type="domain" description="Amidase" evidence="1">
    <location>
        <begin position="24"/>
        <end position="432"/>
    </location>
</feature>
<organism evidence="2 3">
    <name type="scientific">Ferrimicrobium acidiphilum</name>
    <dbReference type="NCBI Taxonomy" id="121039"/>
    <lineage>
        <taxon>Bacteria</taxon>
        <taxon>Bacillati</taxon>
        <taxon>Actinomycetota</taxon>
        <taxon>Acidimicrobiia</taxon>
        <taxon>Acidimicrobiales</taxon>
        <taxon>Acidimicrobiaceae</taxon>
        <taxon>Ferrimicrobium</taxon>
    </lineage>
</organism>
<dbReference type="RefSeq" id="WP_298385162.1">
    <property type="nucleotide sequence ID" value="NZ_JBFSHR010000012.1"/>
</dbReference>
<dbReference type="Proteomes" id="UP001560267">
    <property type="component" value="Unassembled WGS sequence"/>
</dbReference>
<gene>
    <name evidence="2" type="ORF">AB6A68_05040</name>
</gene>
<accession>A0ABV3Y0W7</accession>
<dbReference type="PANTHER" id="PTHR43372">
    <property type="entry name" value="FATTY-ACID AMIDE HYDROLASE"/>
    <property type="match status" value="1"/>
</dbReference>
<protein>
    <submittedName>
        <fullName evidence="2">Amidase</fullName>
    </submittedName>
</protein>
<evidence type="ECO:0000313" key="2">
    <source>
        <dbReference type="EMBL" id="MEX6429203.1"/>
    </source>
</evidence>
<dbReference type="PANTHER" id="PTHR43372:SF4">
    <property type="entry name" value="FATTY-ACID AMIDE HYDROLASE 2"/>
    <property type="match status" value="1"/>
</dbReference>
<proteinExistence type="predicted"/>
<dbReference type="Gene3D" id="3.90.1300.10">
    <property type="entry name" value="Amidase signature (AS) domain"/>
    <property type="match status" value="1"/>
</dbReference>
<comment type="caution">
    <text evidence="2">The sequence shown here is derived from an EMBL/GenBank/DDBJ whole genome shotgun (WGS) entry which is preliminary data.</text>
</comment>
<sequence length="458" mass="49307">MDLIFQSAKAITRMILSGDVSAREVLSAHLDQIDRFNDAVNAVVAIDRADAFRTADDIDTRLADGEPVGILAGVPITIKEAFDCRGLPATCGMARYRSRVAIGDAPAVATLRQADAVIIGKSNVPTQLQGHHSINPLYGETKNPWDTRRAAGGSSGGSAAAVASGFSVFDLASDLHGSIRLPASWCGVIGFRPSPGFISKRGHLPWPPHGQLEPPASVAGPIARSIEDIQLAVRVLSRGAIGNSYVGSHQRPTTINVWAPSPELPVDSETYSVISDAVDLLARHGWRIRSYRPPMEIHKMIDLGWRLAKAEITRGLTEEQWSEQLSHPIDVRTYLADLESQLQLKTLARDSLEPDALLLSPATPTPSIRTDEIGMTIRLDSDLYDAYALWSWSLATSVMQLPSATLPTPKTADGLPIGVQITAAPGQDDRLLNGCANIMDTFGPVNNPPMDNLIYPGQ</sequence>
<name>A0ABV3Y0W7_9ACTN</name>
<reference evidence="2 3" key="1">
    <citation type="submission" date="2024-07" db="EMBL/GenBank/DDBJ databases">
        <title>Draft Genome Sequence of Ferrimicrobium acidiphilum Strain YE2023, Isolated from a Pulp of Bioleach Reactor.</title>
        <authorList>
            <person name="Elkina Y.A."/>
            <person name="Bulaeva A.G."/>
            <person name="Beletsky A.V."/>
            <person name="Mardanov A.V."/>
        </authorList>
    </citation>
    <scope>NUCLEOTIDE SEQUENCE [LARGE SCALE GENOMIC DNA]</scope>
    <source>
        <strain evidence="2 3">YE2023</strain>
    </source>
</reference>
<dbReference type="EMBL" id="JBFSHR010000012">
    <property type="protein sequence ID" value="MEX6429203.1"/>
    <property type="molecule type" value="Genomic_DNA"/>
</dbReference>
<dbReference type="SUPFAM" id="SSF75304">
    <property type="entry name" value="Amidase signature (AS) enzymes"/>
    <property type="match status" value="1"/>
</dbReference>
<dbReference type="Pfam" id="PF01425">
    <property type="entry name" value="Amidase"/>
    <property type="match status" value="1"/>
</dbReference>
<keyword evidence="3" id="KW-1185">Reference proteome</keyword>
<evidence type="ECO:0000259" key="1">
    <source>
        <dbReference type="Pfam" id="PF01425"/>
    </source>
</evidence>